<comment type="caution">
    <text evidence="1">The sequence shown here is derived from an EMBL/GenBank/DDBJ whole genome shotgun (WGS) entry which is preliminary data.</text>
</comment>
<dbReference type="AlphaFoldDB" id="A0A2N8PRA1"/>
<reference evidence="2" key="1">
    <citation type="submission" date="2015-09" db="EMBL/GenBank/DDBJ databases">
        <authorList>
            <person name="Graham D.E."/>
            <person name="Mahan K.M."/>
            <person name="Klingeman D.M."/>
            <person name="Fida T."/>
            <person name="Giannone R.J."/>
            <person name="Hettich R.L."/>
            <person name="Parry R.J."/>
            <person name="Spain J.C."/>
        </authorList>
    </citation>
    <scope>NUCLEOTIDE SEQUENCE [LARGE SCALE GENOMIC DNA]</scope>
    <source>
        <strain evidence="2">JCM 4701</strain>
    </source>
</reference>
<dbReference type="EMBL" id="LJSN01000001">
    <property type="protein sequence ID" value="PNE43533.1"/>
    <property type="molecule type" value="Genomic_DNA"/>
</dbReference>
<dbReference type="Pfam" id="PF09617">
    <property type="entry name" value="Cas_GSU0053"/>
    <property type="match status" value="1"/>
</dbReference>
<protein>
    <recommendedName>
        <fullName evidence="3">Type I-U CRISPR-associated protein Cas7</fullName>
    </recommendedName>
</protein>
<sequence length="395" mass="42413">MDIYQRLRAAANLQSTDGAVRIVAEYEPAGGPGTTVFPPTVKVSGTDAAGYLREARYVDGKQVEVVWLDQPQSQANRCEVALVDAVRRGDVSLPRLEMRTESLSMPVQVSNLEAPHRSRDAYFRDSVGANGEAFDATPAGKALRDARAGDYSAYLRLVPSDLVYGIWDSHRKRRIAVKVARAYTSSIVGVAPLVGVRAAGRLDELNLAGDTVQVTADGWKSLEGAKAPKGAKTARMSKIGHGMIPPSESIGGVSVTAVRRTATVSMAQLASLRFGAMSEELVQASRTLLAAMALLGDRLAFAAPALRLRSGCDLVMVSERLEWVGRGRERRPVSEPLELSGPREALELFSFALERAVAAGLEWADEPVVVRPNESLQKAINTSFEVDGIGEAEGE</sequence>
<evidence type="ECO:0000313" key="2">
    <source>
        <dbReference type="Proteomes" id="UP000236047"/>
    </source>
</evidence>
<evidence type="ECO:0008006" key="3">
    <source>
        <dbReference type="Google" id="ProtNLM"/>
    </source>
</evidence>
<keyword evidence="2" id="KW-1185">Reference proteome</keyword>
<dbReference type="NCBIfam" id="TIGR02570">
    <property type="entry name" value="cas7_GSU0053"/>
    <property type="match status" value="1"/>
</dbReference>
<evidence type="ECO:0000313" key="1">
    <source>
        <dbReference type="EMBL" id="PNE43533.1"/>
    </source>
</evidence>
<gene>
    <name evidence="1" type="ORF">AOB60_01150</name>
</gene>
<dbReference type="Proteomes" id="UP000236047">
    <property type="component" value="Unassembled WGS sequence"/>
</dbReference>
<proteinExistence type="predicted"/>
<dbReference type="RefSeq" id="WP_102922466.1">
    <property type="nucleotide sequence ID" value="NZ_LJSN01000001.1"/>
</dbReference>
<dbReference type="InterPro" id="IPR013403">
    <property type="entry name" value="CRISPR-assoc_prot_Csb1/Cas7u"/>
</dbReference>
<organism evidence="1 2">
    <name type="scientific">Streptomyces noursei</name>
    <name type="common">Streptomyces albulus</name>
    <dbReference type="NCBI Taxonomy" id="1971"/>
    <lineage>
        <taxon>Bacteria</taxon>
        <taxon>Bacillati</taxon>
        <taxon>Actinomycetota</taxon>
        <taxon>Actinomycetes</taxon>
        <taxon>Kitasatosporales</taxon>
        <taxon>Streptomycetaceae</taxon>
        <taxon>Streptomyces</taxon>
    </lineage>
</organism>
<name>A0A2N8PRA1_STRNR</name>
<accession>A0A2N8PRA1</accession>